<reference evidence="1 2" key="1">
    <citation type="journal article" date="2016" name="Proc. Natl. Acad. Sci. U.S.A.">
        <title>Comparative genomics of biotechnologically important yeasts.</title>
        <authorList>
            <person name="Riley R."/>
            <person name="Haridas S."/>
            <person name="Wolfe K.H."/>
            <person name="Lopes M.R."/>
            <person name="Hittinger C.T."/>
            <person name="Goeker M."/>
            <person name="Salamov A.A."/>
            <person name="Wisecaver J.H."/>
            <person name="Long T.M."/>
            <person name="Calvey C.H."/>
            <person name="Aerts A.L."/>
            <person name="Barry K.W."/>
            <person name="Choi C."/>
            <person name="Clum A."/>
            <person name="Coughlan A.Y."/>
            <person name="Deshpande S."/>
            <person name="Douglass A.P."/>
            <person name="Hanson S.J."/>
            <person name="Klenk H.-P."/>
            <person name="LaButti K.M."/>
            <person name="Lapidus A."/>
            <person name="Lindquist E.A."/>
            <person name="Lipzen A.M."/>
            <person name="Meier-Kolthoff J.P."/>
            <person name="Ohm R.A."/>
            <person name="Otillar R.P."/>
            <person name="Pangilinan J.L."/>
            <person name="Peng Y."/>
            <person name="Rokas A."/>
            <person name="Rosa C.A."/>
            <person name="Scheuner C."/>
            <person name="Sibirny A.A."/>
            <person name="Slot J.C."/>
            <person name="Stielow J.B."/>
            <person name="Sun H."/>
            <person name="Kurtzman C.P."/>
            <person name="Blackwell M."/>
            <person name="Grigoriev I.V."/>
            <person name="Jeffries T.W."/>
        </authorList>
    </citation>
    <scope>NUCLEOTIDE SEQUENCE [LARGE SCALE GENOMIC DNA]</scope>
    <source>
        <strain evidence="1 2">NRRL Y-11557</strain>
    </source>
</reference>
<proteinExistence type="predicted"/>
<accession>A0A1E3PW65</accession>
<dbReference type="Proteomes" id="UP000094385">
    <property type="component" value="Unassembled WGS sequence"/>
</dbReference>
<sequence>MHLILQGVVPRTFEIWKGVRPSQYHARENMFKDLLLSDDRRDSRKKAVDVIDEDFGGFHGR</sequence>
<gene>
    <name evidence="1" type="ORF">LIPSTDRAFT_75953</name>
</gene>
<protein>
    <submittedName>
        <fullName evidence="1">Uncharacterized protein</fullName>
    </submittedName>
</protein>
<dbReference type="AlphaFoldDB" id="A0A1E3PW65"/>
<keyword evidence="2" id="KW-1185">Reference proteome</keyword>
<organism evidence="1 2">
    <name type="scientific">Lipomyces starkeyi NRRL Y-11557</name>
    <dbReference type="NCBI Taxonomy" id="675824"/>
    <lineage>
        <taxon>Eukaryota</taxon>
        <taxon>Fungi</taxon>
        <taxon>Dikarya</taxon>
        <taxon>Ascomycota</taxon>
        <taxon>Saccharomycotina</taxon>
        <taxon>Lipomycetes</taxon>
        <taxon>Lipomycetales</taxon>
        <taxon>Lipomycetaceae</taxon>
        <taxon>Lipomyces</taxon>
    </lineage>
</organism>
<dbReference type="EMBL" id="KV454303">
    <property type="protein sequence ID" value="ODQ69673.1"/>
    <property type="molecule type" value="Genomic_DNA"/>
</dbReference>
<name>A0A1E3PW65_LIPST</name>
<evidence type="ECO:0000313" key="2">
    <source>
        <dbReference type="Proteomes" id="UP000094385"/>
    </source>
</evidence>
<evidence type="ECO:0000313" key="1">
    <source>
        <dbReference type="EMBL" id="ODQ69673.1"/>
    </source>
</evidence>